<evidence type="ECO:0000256" key="1">
    <source>
        <dbReference type="SAM" id="MobiDB-lite"/>
    </source>
</evidence>
<dbReference type="PANTHER" id="PTHR43443:SF1">
    <property type="entry name" value="3-HEXULOSE-6-PHOSPHATE ISOMERASE"/>
    <property type="match status" value="1"/>
</dbReference>
<sequence length="262" mass="29667">NQNLSMDRLSRFRKPNEDGMFREPSRDRRITKLENLNGDNSHPTDPYPPLLDLLLTELPGVSRRSVRVFLHGVRREGLMLKVKAFAMRLFHLGLSSHLVSDVTTPPISSPDLLIASAGPGRFSTVDVICSIAKSCGAKVVLITAQPERGSCVKQTTDVCYVPAHTWQVTAEVPFIQKFEASCVLIDISMLTSMIEKSIPEFFKFSSVWKPSERGDDIEILINEERKYLRRIRLSLALGRRGVFDGVMEVLHHHWKRKQVAFV</sequence>
<organism evidence="2 3">
    <name type="scientific">Brassica napus</name>
    <name type="common">Rape</name>
    <dbReference type="NCBI Taxonomy" id="3708"/>
    <lineage>
        <taxon>Eukaryota</taxon>
        <taxon>Viridiplantae</taxon>
        <taxon>Streptophyta</taxon>
        <taxon>Embryophyta</taxon>
        <taxon>Tracheophyta</taxon>
        <taxon>Spermatophyta</taxon>
        <taxon>Magnoliopsida</taxon>
        <taxon>eudicotyledons</taxon>
        <taxon>Gunneridae</taxon>
        <taxon>Pentapetalae</taxon>
        <taxon>rosids</taxon>
        <taxon>malvids</taxon>
        <taxon>Brassicales</taxon>
        <taxon>Brassicaceae</taxon>
        <taxon>Brassiceae</taxon>
        <taxon>Brassica</taxon>
    </lineage>
</organism>
<evidence type="ECO:0000313" key="2">
    <source>
        <dbReference type="EMBL" id="KAH0893159.1"/>
    </source>
</evidence>
<name>A0ABQ8AKR8_BRANA</name>
<gene>
    <name evidence="2" type="ORF">HID58_055588</name>
</gene>
<keyword evidence="3" id="KW-1185">Reference proteome</keyword>
<dbReference type="PANTHER" id="PTHR43443">
    <property type="entry name" value="3-HEXULOSE-6-PHOSPHATE ISOMERASE"/>
    <property type="match status" value="1"/>
</dbReference>
<reference evidence="2 3" key="1">
    <citation type="submission" date="2021-05" db="EMBL/GenBank/DDBJ databases">
        <title>Genome Assembly of Synthetic Allotetraploid Brassica napus Reveals Homoeologous Exchanges between Subgenomes.</title>
        <authorList>
            <person name="Davis J.T."/>
        </authorList>
    </citation>
    <scope>NUCLEOTIDE SEQUENCE [LARGE SCALE GENOMIC DNA]</scope>
    <source>
        <strain evidence="3">cv. Da-Ae</strain>
        <tissue evidence="2">Seedling</tissue>
    </source>
</reference>
<dbReference type="Gene3D" id="3.40.50.10490">
    <property type="entry name" value="Glucose-6-phosphate isomerase like protein, domain 1"/>
    <property type="match status" value="1"/>
</dbReference>
<evidence type="ECO:0000313" key="3">
    <source>
        <dbReference type="Proteomes" id="UP000824890"/>
    </source>
</evidence>
<feature type="region of interest" description="Disordered" evidence="1">
    <location>
        <begin position="1"/>
        <end position="29"/>
    </location>
</feature>
<dbReference type="Proteomes" id="UP000824890">
    <property type="component" value="Unassembled WGS sequence"/>
</dbReference>
<dbReference type="EMBL" id="JAGKQM010000013">
    <property type="protein sequence ID" value="KAH0893159.1"/>
    <property type="molecule type" value="Genomic_DNA"/>
</dbReference>
<feature type="compositionally biased region" description="Basic and acidic residues" evidence="1">
    <location>
        <begin position="8"/>
        <end position="29"/>
    </location>
</feature>
<dbReference type="InterPro" id="IPR046348">
    <property type="entry name" value="SIS_dom_sf"/>
</dbReference>
<dbReference type="SUPFAM" id="SSF53697">
    <property type="entry name" value="SIS domain"/>
    <property type="match status" value="1"/>
</dbReference>
<proteinExistence type="predicted"/>
<feature type="non-terminal residue" evidence="2">
    <location>
        <position position="1"/>
    </location>
</feature>
<dbReference type="InterPro" id="IPR017552">
    <property type="entry name" value="PHI/rmpB"/>
</dbReference>
<protein>
    <submittedName>
        <fullName evidence="2">Uncharacterized protein</fullName>
    </submittedName>
</protein>
<accession>A0ABQ8AKR8</accession>
<comment type="caution">
    <text evidence="2">The sequence shown here is derived from an EMBL/GenBank/DDBJ whole genome shotgun (WGS) entry which is preliminary data.</text>
</comment>